<dbReference type="InterPro" id="IPR029752">
    <property type="entry name" value="D-isomer_DH_CS1"/>
</dbReference>
<organism evidence="13 14">
    <name type="scientific">Hypholoma sublateritium (strain FD-334 SS-4)</name>
    <dbReference type="NCBI Taxonomy" id="945553"/>
    <lineage>
        <taxon>Eukaryota</taxon>
        <taxon>Fungi</taxon>
        <taxon>Dikarya</taxon>
        <taxon>Basidiomycota</taxon>
        <taxon>Agaricomycotina</taxon>
        <taxon>Agaricomycetes</taxon>
        <taxon>Agaricomycetidae</taxon>
        <taxon>Agaricales</taxon>
        <taxon>Agaricineae</taxon>
        <taxon>Strophariaceae</taxon>
        <taxon>Hypholoma</taxon>
    </lineage>
</organism>
<evidence type="ECO:0000256" key="2">
    <source>
        <dbReference type="ARBA" id="ARBA00008072"/>
    </source>
</evidence>
<dbReference type="OrthoDB" id="1879366at2759"/>
<proteinExistence type="inferred from homology"/>
<dbReference type="CDD" id="cd05283">
    <property type="entry name" value="CAD1"/>
    <property type="match status" value="1"/>
</dbReference>
<dbReference type="PROSITE" id="PS00065">
    <property type="entry name" value="D_2_HYDROXYACID_DH_1"/>
    <property type="match status" value="1"/>
</dbReference>
<dbReference type="InterPro" id="IPR013149">
    <property type="entry name" value="ADH-like_C"/>
</dbReference>
<keyword evidence="7" id="KW-0521">NADP</keyword>
<evidence type="ECO:0000256" key="6">
    <source>
        <dbReference type="ARBA" id="ARBA00022833"/>
    </source>
</evidence>
<dbReference type="SMART" id="SM00829">
    <property type="entry name" value="PKS_ER"/>
    <property type="match status" value="1"/>
</dbReference>
<dbReference type="STRING" id="945553.A0A0D2Q4K3"/>
<evidence type="ECO:0000256" key="7">
    <source>
        <dbReference type="ARBA" id="ARBA00022857"/>
    </source>
</evidence>
<dbReference type="OMA" id="EAIFPMV"/>
<dbReference type="Pfam" id="PF00107">
    <property type="entry name" value="ADH_zinc_N"/>
    <property type="match status" value="1"/>
</dbReference>
<evidence type="ECO:0000256" key="4">
    <source>
        <dbReference type="ARBA" id="ARBA00022553"/>
    </source>
</evidence>
<gene>
    <name evidence="13" type="ORF">HYPSUDRAFT_36238</name>
</gene>
<dbReference type="SUPFAM" id="SSF50129">
    <property type="entry name" value="GroES-like"/>
    <property type="match status" value="1"/>
</dbReference>
<comment type="catalytic activity">
    <reaction evidence="10">
        <text>a primary alcohol + NADP(+) = an aldehyde + NADPH + H(+)</text>
        <dbReference type="Rhea" id="RHEA:15937"/>
        <dbReference type="ChEBI" id="CHEBI:15378"/>
        <dbReference type="ChEBI" id="CHEBI:15734"/>
        <dbReference type="ChEBI" id="CHEBI:17478"/>
        <dbReference type="ChEBI" id="CHEBI:57783"/>
        <dbReference type="ChEBI" id="CHEBI:58349"/>
        <dbReference type="EC" id="1.1.1.2"/>
    </reaction>
    <physiologicalReaction direction="left-to-right" evidence="10">
        <dbReference type="Rhea" id="RHEA:15938"/>
    </physiologicalReaction>
    <physiologicalReaction direction="right-to-left" evidence="10">
        <dbReference type="Rhea" id="RHEA:15939"/>
    </physiologicalReaction>
</comment>
<reference evidence="14" key="1">
    <citation type="submission" date="2014-04" db="EMBL/GenBank/DDBJ databases">
        <title>Evolutionary Origins and Diversification of the Mycorrhizal Mutualists.</title>
        <authorList>
            <consortium name="DOE Joint Genome Institute"/>
            <consortium name="Mycorrhizal Genomics Consortium"/>
            <person name="Kohler A."/>
            <person name="Kuo A."/>
            <person name="Nagy L.G."/>
            <person name="Floudas D."/>
            <person name="Copeland A."/>
            <person name="Barry K.W."/>
            <person name="Cichocki N."/>
            <person name="Veneault-Fourrey C."/>
            <person name="LaButti K."/>
            <person name="Lindquist E.A."/>
            <person name="Lipzen A."/>
            <person name="Lundell T."/>
            <person name="Morin E."/>
            <person name="Murat C."/>
            <person name="Riley R."/>
            <person name="Ohm R."/>
            <person name="Sun H."/>
            <person name="Tunlid A."/>
            <person name="Henrissat B."/>
            <person name="Grigoriev I.V."/>
            <person name="Hibbett D.S."/>
            <person name="Martin F."/>
        </authorList>
    </citation>
    <scope>NUCLEOTIDE SEQUENCE [LARGE SCALE GENOMIC DNA]</scope>
    <source>
        <strain evidence="14">FD-334 SS-4</strain>
    </source>
</reference>
<evidence type="ECO:0000313" key="14">
    <source>
        <dbReference type="Proteomes" id="UP000054270"/>
    </source>
</evidence>
<keyword evidence="4" id="KW-0597">Phosphoprotein</keyword>
<dbReference type="PROSITE" id="PS00059">
    <property type="entry name" value="ADH_ZINC"/>
    <property type="match status" value="1"/>
</dbReference>
<dbReference type="Pfam" id="PF08240">
    <property type="entry name" value="ADH_N"/>
    <property type="match status" value="1"/>
</dbReference>
<dbReference type="GO" id="GO:0008270">
    <property type="term" value="F:zinc ion binding"/>
    <property type="evidence" value="ECO:0007669"/>
    <property type="project" value="InterPro"/>
</dbReference>
<keyword evidence="8" id="KW-0560">Oxidoreductase</keyword>
<dbReference type="InterPro" id="IPR013154">
    <property type="entry name" value="ADH-like_N"/>
</dbReference>
<evidence type="ECO:0000256" key="3">
    <source>
        <dbReference type="ARBA" id="ARBA00011738"/>
    </source>
</evidence>
<dbReference type="EMBL" id="KN817527">
    <property type="protein sequence ID" value="KJA26525.1"/>
    <property type="molecule type" value="Genomic_DNA"/>
</dbReference>
<evidence type="ECO:0000313" key="13">
    <source>
        <dbReference type="EMBL" id="KJA26525.1"/>
    </source>
</evidence>
<dbReference type="InterPro" id="IPR011032">
    <property type="entry name" value="GroES-like_sf"/>
</dbReference>
<evidence type="ECO:0000256" key="11">
    <source>
        <dbReference type="RuleBase" id="RU361277"/>
    </source>
</evidence>
<protein>
    <recommendedName>
        <fullName evidence="9">alcohol dehydrogenase (NADP(+))</fullName>
        <ecNumber evidence="9">1.1.1.2</ecNumber>
    </recommendedName>
</protein>
<dbReference type="FunFam" id="3.40.50.720:FF:000158">
    <property type="entry name" value="Zinc-binding alcohol dehydrogenase"/>
    <property type="match status" value="1"/>
</dbReference>
<dbReference type="InterPro" id="IPR036291">
    <property type="entry name" value="NAD(P)-bd_dom_sf"/>
</dbReference>
<dbReference type="AlphaFoldDB" id="A0A0D2Q4K3"/>
<dbReference type="InterPro" id="IPR002328">
    <property type="entry name" value="ADH_Zn_CS"/>
</dbReference>
<evidence type="ECO:0000256" key="9">
    <source>
        <dbReference type="ARBA" id="ARBA00024074"/>
    </source>
</evidence>
<dbReference type="Gene3D" id="3.90.180.10">
    <property type="entry name" value="Medium-chain alcohol dehydrogenases, catalytic domain"/>
    <property type="match status" value="1"/>
</dbReference>
<dbReference type="EC" id="1.1.1.2" evidence="9"/>
<dbReference type="GO" id="GO:0006066">
    <property type="term" value="P:alcohol metabolic process"/>
    <property type="evidence" value="ECO:0007669"/>
    <property type="project" value="UniProtKB-ARBA"/>
</dbReference>
<dbReference type="PANTHER" id="PTHR42683">
    <property type="entry name" value="ALDEHYDE REDUCTASE"/>
    <property type="match status" value="1"/>
</dbReference>
<comment type="subunit">
    <text evidence="3">Homodimer.</text>
</comment>
<dbReference type="Proteomes" id="UP000054270">
    <property type="component" value="Unassembled WGS sequence"/>
</dbReference>
<dbReference type="InterPro" id="IPR047109">
    <property type="entry name" value="CAD-like"/>
</dbReference>
<dbReference type="SUPFAM" id="SSF51735">
    <property type="entry name" value="NAD(P)-binding Rossmann-fold domains"/>
    <property type="match status" value="1"/>
</dbReference>
<evidence type="ECO:0000259" key="12">
    <source>
        <dbReference type="SMART" id="SM00829"/>
    </source>
</evidence>
<comment type="similarity">
    <text evidence="2 11">Belongs to the zinc-containing alcohol dehydrogenase family.</text>
</comment>
<accession>A0A0D2Q4K3</accession>
<keyword evidence="14" id="KW-1185">Reference proteome</keyword>
<sequence length="357" mass="38600">MSSASTQTDTQWKGYAVHDTEHWDQLKLIDFQPKKFGDYDIDVKIEYCGVCGSDVHTVTGGWGKPLLPVIPGHEITGRVIRVGPKVTEFKVGDRAGVGAQVCSCFECTLCKTDNENYCPSSVDTYNAKYPNGDMAYGGYSTAIRAHERFVFPIPQELALEQASPMLCAGLTVYSPLVRNGAGPGKKVGVVGIGGLGHFAIQFAKALGAEVVAFSHSPNKEKDAYELGADKFVLTNDKAFSKDYQGKLDIIICTTDVSKGIPLGDLLSTLTIAGRLIMVALPDDDLPAIKSMQMAKNAALFGGSHIGSKKEALAMLDLAVKKGVKSHIEILSMKEAGKALRNVKENNIRYRHVLKMDI</sequence>
<keyword evidence="6 11" id="KW-0862">Zinc</keyword>
<name>A0A0D2Q4K3_HYPSF</name>
<keyword evidence="5 11" id="KW-0479">Metal-binding</keyword>
<dbReference type="GO" id="GO:0008106">
    <property type="term" value="F:alcohol dehydrogenase (NADP+) activity"/>
    <property type="evidence" value="ECO:0007669"/>
    <property type="project" value="UniProtKB-EC"/>
</dbReference>
<comment type="cofactor">
    <cofactor evidence="1 11">
        <name>Zn(2+)</name>
        <dbReference type="ChEBI" id="CHEBI:29105"/>
    </cofactor>
</comment>
<evidence type="ECO:0000256" key="10">
    <source>
        <dbReference type="ARBA" id="ARBA00050997"/>
    </source>
</evidence>
<dbReference type="Gene3D" id="3.40.50.720">
    <property type="entry name" value="NAD(P)-binding Rossmann-like Domain"/>
    <property type="match status" value="1"/>
</dbReference>
<evidence type="ECO:0000256" key="8">
    <source>
        <dbReference type="ARBA" id="ARBA00023002"/>
    </source>
</evidence>
<feature type="domain" description="Enoyl reductase (ER)" evidence="12">
    <location>
        <begin position="21"/>
        <end position="353"/>
    </location>
</feature>
<evidence type="ECO:0000256" key="5">
    <source>
        <dbReference type="ARBA" id="ARBA00022723"/>
    </source>
</evidence>
<evidence type="ECO:0000256" key="1">
    <source>
        <dbReference type="ARBA" id="ARBA00001947"/>
    </source>
</evidence>
<dbReference type="InterPro" id="IPR020843">
    <property type="entry name" value="ER"/>
</dbReference>